<organism evidence="1 2">
    <name type="scientific">Planktothrix serta PCC 8927</name>
    <dbReference type="NCBI Taxonomy" id="671068"/>
    <lineage>
        <taxon>Bacteria</taxon>
        <taxon>Bacillati</taxon>
        <taxon>Cyanobacteriota</taxon>
        <taxon>Cyanophyceae</taxon>
        <taxon>Oscillatoriophycideae</taxon>
        <taxon>Oscillatoriales</taxon>
        <taxon>Microcoleaceae</taxon>
        <taxon>Planktothrix</taxon>
    </lineage>
</organism>
<sequence length="82" mass="9729">MTISTLDAAVSILEKWLIANAPPKAVYLHFSPKELQEELGFSPSTFWYAMYKLREENRVNFYEPWLFLVFSYTFTNNKQENL</sequence>
<evidence type="ECO:0000313" key="1">
    <source>
        <dbReference type="EMBL" id="VXD15971.1"/>
    </source>
</evidence>
<protein>
    <submittedName>
        <fullName evidence="1">Uncharacterized protein</fullName>
    </submittedName>
</protein>
<dbReference type="AlphaFoldDB" id="A0A7Z9BKP9"/>
<gene>
    <name evidence="1" type="ORF">PL8927_510007</name>
</gene>
<reference evidence="1" key="1">
    <citation type="submission" date="2019-10" db="EMBL/GenBank/DDBJ databases">
        <authorList>
            <consortium name="Genoscope - CEA"/>
            <person name="William W."/>
        </authorList>
    </citation>
    <scope>NUCLEOTIDE SEQUENCE [LARGE SCALE GENOMIC DNA]</scope>
    <source>
        <strain evidence="1">BBR_PRJEB10992</strain>
    </source>
</reference>
<dbReference type="EMBL" id="CZCU02000126">
    <property type="protein sequence ID" value="VXD15971.1"/>
    <property type="molecule type" value="Genomic_DNA"/>
</dbReference>
<keyword evidence="2" id="KW-1185">Reference proteome</keyword>
<accession>A0A7Z9BKP9</accession>
<comment type="caution">
    <text evidence="1">The sequence shown here is derived from an EMBL/GenBank/DDBJ whole genome shotgun (WGS) entry which is preliminary data.</text>
</comment>
<evidence type="ECO:0000313" key="2">
    <source>
        <dbReference type="Proteomes" id="UP000184550"/>
    </source>
</evidence>
<proteinExistence type="predicted"/>
<dbReference type="Proteomes" id="UP000184550">
    <property type="component" value="Unassembled WGS sequence"/>
</dbReference>
<name>A0A7Z9BKP9_9CYAN</name>